<evidence type="ECO:0000259" key="6">
    <source>
        <dbReference type="Pfam" id="PF00460"/>
    </source>
</evidence>
<organism evidence="10 11">
    <name type="scientific">Craterilacuibacter sinensis</name>
    <dbReference type="NCBI Taxonomy" id="2686017"/>
    <lineage>
        <taxon>Bacteria</taxon>
        <taxon>Pseudomonadati</taxon>
        <taxon>Pseudomonadota</taxon>
        <taxon>Betaproteobacteria</taxon>
        <taxon>Neisseriales</taxon>
        <taxon>Neisseriaceae</taxon>
        <taxon>Craterilacuibacter</taxon>
    </lineage>
</organism>
<comment type="subcellular location">
    <subcellularLocation>
        <location evidence="1 5">Bacterial flagellum basal body</location>
    </subcellularLocation>
</comment>
<dbReference type="GO" id="GO:0009424">
    <property type="term" value="C:bacterial-type flagellum hook"/>
    <property type="evidence" value="ECO:0007669"/>
    <property type="project" value="TreeGrafter"/>
</dbReference>
<dbReference type="InterPro" id="IPR011491">
    <property type="entry name" value="FlgE_D2"/>
</dbReference>
<feature type="domain" description="Flagellar basal-body/hook protein C-terminal" evidence="7">
    <location>
        <begin position="391"/>
        <end position="434"/>
    </location>
</feature>
<reference evidence="10 11" key="1">
    <citation type="submission" date="2019-12" db="EMBL/GenBank/DDBJ databases">
        <title>Neisseriaceae gen. nov. sp. Genome sequencing and assembly.</title>
        <authorList>
            <person name="Liu Z."/>
            <person name="Li A."/>
        </authorList>
    </citation>
    <scope>NUCLEOTIDE SEQUENCE [LARGE SCALE GENOMIC DNA]</scope>
    <source>
        <strain evidence="10 11">B2N2-7</strain>
    </source>
</reference>
<name>A0A845BKS5_9NEIS</name>
<comment type="similarity">
    <text evidence="2 5">Belongs to the flagella basal body rod proteins family.</text>
</comment>
<evidence type="ECO:0000259" key="7">
    <source>
        <dbReference type="Pfam" id="PF06429"/>
    </source>
</evidence>
<dbReference type="NCBIfam" id="TIGR03506">
    <property type="entry name" value="FlgEFG_subfam"/>
    <property type="match status" value="1"/>
</dbReference>
<dbReference type="InterPro" id="IPR001444">
    <property type="entry name" value="Flag_bb_rod_N"/>
</dbReference>
<evidence type="ECO:0000256" key="3">
    <source>
        <dbReference type="ARBA" id="ARBA00019015"/>
    </source>
</evidence>
<proteinExistence type="inferred from homology"/>
<dbReference type="Proteomes" id="UP000467214">
    <property type="component" value="Unassembled WGS sequence"/>
</dbReference>
<dbReference type="PANTHER" id="PTHR30435">
    <property type="entry name" value="FLAGELLAR PROTEIN"/>
    <property type="match status" value="1"/>
</dbReference>
<keyword evidence="10" id="KW-0969">Cilium</keyword>
<feature type="domain" description="Flagellar hook protein FlgE/F/G-like D1" evidence="9">
    <location>
        <begin position="83"/>
        <end position="120"/>
    </location>
</feature>
<protein>
    <recommendedName>
        <fullName evidence="3 5">Flagellar hook protein FlgE</fullName>
    </recommendedName>
</protein>
<dbReference type="AlphaFoldDB" id="A0A845BKS5"/>
<evidence type="ECO:0000313" key="11">
    <source>
        <dbReference type="Proteomes" id="UP000467214"/>
    </source>
</evidence>
<dbReference type="Pfam" id="PF06429">
    <property type="entry name" value="Flg_bbr_C"/>
    <property type="match status" value="1"/>
</dbReference>
<dbReference type="GO" id="GO:0009425">
    <property type="term" value="C:bacterial-type flagellum basal body"/>
    <property type="evidence" value="ECO:0007669"/>
    <property type="project" value="UniProtKB-SubCell"/>
</dbReference>
<dbReference type="InterPro" id="IPR020013">
    <property type="entry name" value="Flagellar_FlgE/F/G"/>
</dbReference>
<dbReference type="Gene3D" id="2.60.98.20">
    <property type="entry name" value="Flagellar hook protein FlgE"/>
    <property type="match status" value="1"/>
</dbReference>
<dbReference type="Pfam" id="PF22692">
    <property type="entry name" value="LlgE_F_G_D1"/>
    <property type="match status" value="1"/>
</dbReference>
<dbReference type="Pfam" id="PF00460">
    <property type="entry name" value="Flg_bb_rod"/>
    <property type="match status" value="1"/>
</dbReference>
<dbReference type="GO" id="GO:0005829">
    <property type="term" value="C:cytosol"/>
    <property type="evidence" value="ECO:0007669"/>
    <property type="project" value="TreeGrafter"/>
</dbReference>
<feature type="domain" description="Flagellar basal body rod protein N-terminal" evidence="6">
    <location>
        <begin position="6"/>
        <end position="33"/>
    </location>
</feature>
<keyword evidence="10" id="KW-0282">Flagellum</keyword>
<dbReference type="InterPro" id="IPR053967">
    <property type="entry name" value="LlgE_F_G-like_D1"/>
</dbReference>
<evidence type="ECO:0000313" key="10">
    <source>
        <dbReference type="EMBL" id="MXR36819.1"/>
    </source>
</evidence>
<feature type="domain" description="Flagellar hook protein FlgE D2" evidence="8">
    <location>
        <begin position="161"/>
        <end position="315"/>
    </location>
</feature>
<dbReference type="Pfam" id="PF07559">
    <property type="entry name" value="FlgE_D2"/>
    <property type="match status" value="1"/>
</dbReference>
<evidence type="ECO:0000256" key="2">
    <source>
        <dbReference type="ARBA" id="ARBA00009677"/>
    </source>
</evidence>
<dbReference type="RefSeq" id="WP_160796043.1">
    <property type="nucleotide sequence ID" value="NZ_WSSB01000005.1"/>
</dbReference>
<evidence type="ECO:0000256" key="4">
    <source>
        <dbReference type="ARBA" id="ARBA00023143"/>
    </source>
</evidence>
<dbReference type="GO" id="GO:0071978">
    <property type="term" value="P:bacterial-type flagellum-dependent swarming motility"/>
    <property type="evidence" value="ECO:0007669"/>
    <property type="project" value="TreeGrafter"/>
</dbReference>
<dbReference type="InterPro" id="IPR010930">
    <property type="entry name" value="Flg_bb/hook_C_dom"/>
</dbReference>
<dbReference type="InterPro" id="IPR037925">
    <property type="entry name" value="FlgE/F/G-like"/>
</dbReference>
<keyword evidence="10" id="KW-0966">Cell projection</keyword>
<dbReference type="PANTHER" id="PTHR30435:SF1">
    <property type="entry name" value="FLAGELLAR HOOK PROTEIN FLGE"/>
    <property type="match status" value="1"/>
</dbReference>
<accession>A0A845BKS5</accession>
<dbReference type="EMBL" id="WSSB01000005">
    <property type="protein sequence ID" value="MXR36819.1"/>
    <property type="molecule type" value="Genomic_DNA"/>
</dbReference>
<evidence type="ECO:0000256" key="1">
    <source>
        <dbReference type="ARBA" id="ARBA00004117"/>
    </source>
</evidence>
<evidence type="ECO:0000259" key="9">
    <source>
        <dbReference type="Pfam" id="PF22692"/>
    </source>
</evidence>
<dbReference type="PROSITE" id="PS00588">
    <property type="entry name" value="FLAGELLA_BB_ROD"/>
    <property type="match status" value="1"/>
</dbReference>
<dbReference type="NCBIfam" id="NF004238">
    <property type="entry name" value="PRK05682.1-1"/>
    <property type="match status" value="1"/>
</dbReference>
<dbReference type="InterPro" id="IPR019776">
    <property type="entry name" value="Flagellar_basal_body_rod_CS"/>
</dbReference>
<comment type="function">
    <text evidence="5">A flexible structure which links the flagellar filament to the drive apparatus in the basal body.</text>
</comment>
<evidence type="ECO:0000256" key="5">
    <source>
        <dbReference type="RuleBase" id="RU362116"/>
    </source>
</evidence>
<keyword evidence="11" id="KW-1185">Reference proteome</keyword>
<comment type="caution">
    <text evidence="10">The sequence shown here is derived from an EMBL/GenBank/DDBJ whole genome shotgun (WGS) entry which is preliminary data.</text>
</comment>
<keyword evidence="4 5" id="KW-0975">Bacterial flagellum</keyword>
<dbReference type="SUPFAM" id="SSF117143">
    <property type="entry name" value="Flagellar hook protein flgE"/>
    <property type="match status" value="1"/>
</dbReference>
<dbReference type="InterPro" id="IPR037058">
    <property type="entry name" value="Falgellar_hook_FlgE_sf"/>
</dbReference>
<gene>
    <name evidence="10" type="ORF">GQF02_07530</name>
</gene>
<sequence length="435" mass="45440">MSFQQGLSGLGAASKQLDVIGNNVANASTVGFKRARAEFSDLYAASMYGVSATATGIGSRTVAVTQQFNQGPVTSTGNPMDMAITGQGFFRMQGADGQAMYTRNGEFQLDREGYFVNAGHYLTGYGVDDKGQVVAGPPQPLRVDTSNIGAKATSSMILGSNLDARAEPPAKAFPNVTPGSNTPDPNSYNYTNTVTAYDSLGVSHQVSFYYVRRPDAAPVPPATEGVKSLEWDVYSSVDGGAIATAAPVPPATVGAPVAATTLQFDSTGKIVAPNGKFTLSQAVTSGGAPLNIAVEMTGFTQNAGPYANAEQRVDGWADGVLSSVGTSKEGFIEARYSNGQTKIVGQVVLANFANAQGLQPIGDNRWVETYASGGAKINTPGSSNVGYVQGAALEDSNVDMTTELVNMITAQRFYQANAQTIKTQDTVLQTLINLR</sequence>
<evidence type="ECO:0000259" key="8">
    <source>
        <dbReference type="Pfam" id="PF07559"/>
    </source>
</evidence>